<evidence type="ECO:0000259" key="14">
    <source>
        <dbReference type="PROSITE" id="PS50109"/>
    </source>
</evidence>
<dbReference type="Proteomes" id="UP000463051">
    <property type="component" value="Unassembled WGS sequence"/>
</dbReference>
<dbReference type="InterPro" id="IPR003594">
    <property type="entry name" value="HATPase_dom"/>
</dbReference>
<keyword evidence="6 13" id="KW-0812">Transmembrane</keyword>
<evidence type="ECO:0000256" key="6">
    <source>
        <dbReference type="ARBA" id="ARBA00022692"/>
    </source>
</evidence>
<dbReference type="Gene3D" id="6.10.340.10">
    <property type="match status" value="1"/>
</dbReference>
<evidence type="ECO:0000313" key="15">
    <source>
        <dbReference type="EMBL" id="MRN53172.1"/>
    </source>
</evidence>
<keyword evidence="9" id="KW-0067">ATP-binding</keyword>
<dbReference type="Gene3D" id="3.30.565.10">
    <property type="entry name" value="Histidine kinase-like ATPase, C-terminal domain"/>
    <property type="match status" value="1"/>
</dbReference>
<evidence type="ECO:0000256" key="4">
    <source>
        <dbReference type="ARBA" id="ARBA00022553"/>
    </source>
</evidence>
<evidence type="ECO:0000256" key="10">
    <source>
        <dbReference type="ARBA" id="ARBA00022989"/>
    </source>
</evidence>
<evidence type="ECO:0000313" key="16">
    <source>
        <dbReference type="Proteomes" id="UP000463051"/>
    </source>
</evidence>
<keyword evidence="7" id="KW-0547">Nucleotide-binding</keyword>
<evidence type="ECO:0000256" key="11">
    <source>
        <dbReference type="ARBA" id="ARBA00023012"/>
    </source>
</evidence>
<keyword evidence="4" id="KW-0597">Phosphoprotein</keyword>
<comment type="catalytic activity">
    <reaction evidence="1">
        <text>ATP + protein L-histidine = ADP + protein N-phospho-L-histidine.</text>
        <dbReference type="EC" id="2.7.13.3"/>
    </reaction>
</comment>
<evidence type="ECO:0000256" key="7">
    <source>
        <dbReference type="ARBA" id="ARBA00022741"/>
    </source>
</evidence>
<accession>A0A7X2H430</accession>
<organism evidence="15 16">
    <name type="scientific">Paenibacillus monticola</name>
    <dbReference type="NCBI Taxonomy" id="2666075"/>
    <lineage>
        <taxon>Bacteria</taxon>
        <taxon>Bacillati</taxon>
        <taxon>Bacillota</taxon>
        <taxon>Bacilli</taxon>
        <taxon>Bacillales</taxon>
        <taxon>Paenibacillaceae</taxon>
        <taxon>Paenibacillus</taxon>
    </lineage>
</organism>
<dbReference type="SUPFAM" id="SSF55874">
    <property type="entry name" value="ATPase domain of HSP90 chaperone/DNA topoisomerase II/histidine kinase"/>
    <property type="match status" value="1"/>
</dbReference>
<evidence type="ECO:0000256" key="9">
    <source>
        <dbReference type="ARBA" id="ARBA00022840"/>
    </source>
</evidence>
<gene>
    <name evidence="15" type="ORF">GJB61_09215</name>
</gene>
<comment type="subcellular location">
    <subcellularLocation>
        <location evidence="2">Membrane</location>
        <topology evidence="2">Multi-pass membrane protein</topology>
    </subcellularLocation>
</comment>
<dbReference type="InterPro" id="IPR036097">
    <property type="entry name" value="HisK_dim/P_sf"/>
</dbReference>
<evidence type="ECO:0000256" key="8">
    <source>
        <dbReference type="ARBA" id="ARBA00022777"/>
    </source>
</evidence>
<dbReference type="Pfam" id="PF02518">
    <property type="entry name" value="HATPase_c"/>
    <property type="match status" value="1"/>
</dbReference>
<reference evidence="15 16" key="1">
    <citation type="submission" date="2019-11" db="EMBL/GenBank/DDBJ databases">
        <title>Paenibacillus monticola sp. nov., a novel PGPR strain isolated from mountain sample in China.</title>
        <authorList>
            <person name="Zhao Q."/>
            <person name="Li H.-P."/>
            <person name="Zhang J.-L."/>
        </authorList>
    </citation>
    <scope>NUCLEOTIDE SEQUENCE [LARGE SCALE GENOMIC DNA]</scope>
    <source>
        <strain evidence="15 16">LC-T2</strain>
    </source>
</reference>
<evidence type="ECO:0000256" key="5">
    <source>
        <dbReference type="ARBA" id="ARBA00022679"/>
    </source>
</evidence>
<keyword evidence="16" id="KW-1185">Reference proteome</keyword>
<protein>
    <recommendedName>
        <fullName evidence="3">histidine kinase</fullName>
        <ecNumber evidence="3">2.7.13.3</ecNumber>
    </recommendedName>
</protein>
<dbReference type="PANTHER" id="PTHR45528:SF8">
    <property type="entry name" value="HISTIDINE KINASE"/>
    <property type="match status" value="1"/>
</dbReference>
<comment type="caution">
    <text evidence="15">The sequence shown here is derived from an EMBL/GenBank/DDBJ whole genome shotgun (WGS) entry which is preliminary data.</text>
</comment>
<feature type="transmembrane region" description="Helical" evidence="13">
    <location>
        <begin position="17"/>
        <end position="40"/>
    </location>
</feature>
<keyword evidence="5" id="KW-0808">Transferase</keyword>
<evidence type="ECO:0000256" key="13">
    <source>
        <dbReference type="SAM" id="Phobius"/>
    </source>
</evidence>
<dbReference type="Pfam" id="PF00512">
    <property type="entry name" value="HisKA"/>
    <property type="match status" value="1"/>
</dbReference>
<dbReference type="CDD" id="cd00082">
    <property type="entry name" value="HisKA"/>
    <property type="match status" value="1"/>
</dbReference>
<dbReference type="AlphaFoldDB" id="A0A7X2H430"/>
<proteinExistence type="predicted"/>
<dbReference type="InterPro" id="IPR008358">
    <property type="entry name" value="Sig_transdc_His_kin/Pase_MprB"/>
</dbReference>
<dbReference type="SUPFAM" id="SSF47384">
    <property type="entry name" value="Homodimeric domain of signal transducing histidine kinase"/>
    <property type="match status" value="1"/>
</dbReference>
<dbReference type="Gene3D" id="1.10.287.130">
    <property type="match status" value="1"/>
</dbReference>
<keyword evidence="10 13" id="KW-1133">Transmembrane helix</keyword>
<dbReference type="GO" id="GO:0005524">
    <property type="term" value="F:ATP binding"/>
    <property type="evidence" value="ECO:0007669"/>
    <property type="project" value="UniProtKB-KW"/>
</dbReference>
<keyword evidence="11" id="KW-0902">Two-component regulatory system</keyword>
<feature type="domain" description="Histidine kinase" evidence="14">
    <location>
        <begin position="242"/>
        <end position="455"/>
    </location>
</feature>
<dbReference type="PANTHER" id="PTHR45528">
    <property type="entry name" value="SENSOR HISTIDINE KINASE CPXA"/>
    <property type="match status" value="1"/>
</dbReference>
<feature type="transmembrane region" description="Helical" evidence="13">
    <location>
        <begin position="153"/>
        <end position="174"/>
    </location>
</feature>
<evidence type="ECO:0000256" key="3">
    <source>
        <dbReference type="ARBA" id="ARBA00012438"/>
    </source>
</evidence>
<evidence type="ECO:0000256" key="12">
    <source>
        <dbReference type="ARBA" id="ARBA00023136"/>
    </source>
</evidence>
<keyword evidence="12 13" id="KW-0472">Membrane</keyword>
<evidence type="ECO:0000256" key="2">
    <source>
        <dbReference type="ARBA" id="ARBA00004141"/>
    </source>
</evidence>
<dbReference type="EC" id="2.7.13.3" evidence="3"/>
<dbReference type="InterPro" id="IPR003661">
    <property type="entry name" value="HisK_dim/P_dom"/>
</dbReference>
<dbReference type="PRINTS" id="PR01780">
    <property type="entry name" value="LANTIREGPROT"/>
</dbReference>
<dbReference type="SMART" id="SM00388">
    <property type="entry name" value="HisKA"/>
    <property type="match status" value="1"/>
</dbReference>
<dbReference type="EMBL" id="WJXB01000003">
    <property type="protein sequence ID" value="MRN53172.1"/>
    <property type="molecule type" value="Genomic_DNA"/>
</dbReference>
<dbReference type="GO" id="GO:0005886">
    <property type="term" value="C:plasma membrane"/>
    <property type="evidence" value="ECO:0007669"/>
    <property type="project" value="TreeGrafter"/>
</dbReference>
<keyword evidence="8 15" id="KW-0418">Kinase</keyword>
<dbReference type="PROSITE" id="PS50109">
    <property type="entry name" value="HIS_KIN"/>
    <property type="match status" value="1"/>
</dbReference>
<dbReference type="InterPro" id="IPR050398">
    <property type="entry name" value="HssS/ArlS-like"/>
</dbReference>
<evidence type="ECO:0000256" key="1">
    <source>
        <dbReference type="ARBA" id="ARBA00000085"/>
    </source>
</evidence>
<dbReference type="GO" id="GO:0000155">
    <property type="term" value="F:phosphorelay sensor kinase activity"/>
    <property type="evidence" value="ECO:0007669"/>
    <property type="project" value="InterPro"/>
</dbReference>
<dbReference type="RefSeq" id="WP_154118227.1">
    <property type="nucleotide sequence ID" value="NZ_WJXB01000003.1"/>
</dbReference>
<dbReference type="InterPro" id="IPR036890">
    <property type="entry name" value="HATPase_C_sf"/>
</dbReference>
<sequence>MVIKEGAITLKTVFLRYLLTLCFAFGLTLIFFAGIVALCFQEELLYPANYSETLARQAKSVLESASIITEDMIPAGSSYAIFNNNYDVLQSNLDSQDLIEAKEYAQGLYQNNGSIKNYYTIQRQDGVCVLQYYISLRYNSEFLQRHFLSVQTLLIIMFLCILIVAVFLTSTLYAQQLNKRLGVLISATNQIKSKDLDFEVSFSGIKEFDDVIYSLSEMKTELKNSLEQQWNLEQVKKEQISALAHDLKTPLTIIKGNAELLSDSTLDQGQQEYIEYISKNAQQIEEYIKTLMEISNSAKSLSFQVERVDLSSFIETIHDQIEALANTKGLKVEFVQNNIPTEVMICHTLIHRAIMNIVSNAVVYSPYNGNLGFEIKSIDNKLSFITTDSGKGFSSEDMKSATKQFYMGDFSRTSNIHYGIGLYIADSIVKLHGGRLHIVNSPLTGGAQVTLEIPI</sequence>
<name>A0A7X2H430_9BACL</name>
<dbReference type="SMART" id="SM00387">
    <property type="entry name" value="HATPase_c"/>
    <property type="match status" value="1"/>
</dbReference>
<dbReference type="InterPro" id="IPR005467">
    <property type="entry name" value="His_kinase_dom"/>
</dbReference>